<feature type="domain" description="Peptidoglycan binding-like" evidence="1">
    <location>
        <begin position="60"/>
        <end position="100"/>
    </location>
</feature>
<dbReference type="Gene3D" id="1.10.101.10">
    <property type="entry name" value="PGBD-like superfamily/PGBD"/>
    <property type="match status" value="2"/>
</dbReference>
<dbReference type="InterPro" id="IPR036365">
    <property type="entry name" value="PGBD-like_sf"/>
</dbReference>
<name>A0ABV4FAF0_BRAEL</name>
<dbReference type="InterPro" id="IPR002477">
    <property type="entry name" value="Peptidoglycan-bd-like"/>
</dbReference>
<protein>
    <submittedName>
        <fullName evidence="2">Peptidoglycan hydrolase-like protein with peptidoglycan-binding domain</fullName>
    </submittedName>
</protein>
<accession>A0ABV4FAF0</accession>
<reference evidence="2 3" key="1">
    <citation type="submission" date="2024-07" db="EMBL/GenBank/DDBJ databases">
        <title>Genomic Encyclopedia of Type Strains, Phase V (KMG-V): Genome sequencing to study the core and pangenomes of soil and plant-associated prokaryotes.</title>
        <authorList>
            <person name="Whitman W."/>
        </authorList>
    </citation>
    <scope>NUCLEOTIDE SEQUENCE [LARGE SCALE GENOMIC DNA]</scope>
    <source>
        <strain evidence="2 3">USDA 415</strain>
    </source>
</reference>
<dbReference type="SUPFAM" id="SSF47090">
    <property type="entry name" value="PGBD-like"/>
    <property type="match status" value="2"/>
</dbReference>
<feature type="domain" description="Peptidoglycan binding-like" evidence="1">
    <location>
        <begin position="138"/>
        <end position="202"/>
    </location>
</feature>
<dbReference type="InterPro" id="IPR036366">
    <property type="entry name" value="PGBDSf"/>
</dbReference>
<proteinExistence type="predicted"/>
<evidence type="ECO:0000313" key="3">
    <source>
        <dbReference type="Proteomes" id="UP001565471"/>
    </source>
</evidence>
<evidence type="ECO:0000313" key="2">
    <source>
        <dbReference type="EMBL" id="MEY9320440.1"/>
    </source>
</evidence>
<keyword evidence="3" id="KW-1185">Reference proteome</keyword>
<comment type="caution">
    <text evidence="2">The sequence shown here is derived from an EMBL/GenBank/DDBJ whole genome shotgun (WGS) entry which is preliminary data.</text>
</comment>
<dbReference type="Pfam" id="PF01471">
    <property type="entry name" value="PG_binding_1"/>
    <property type="match status" value="2"/>
</dbReference>
<sequence length="204" mass="22444">MCGPFSTETHQIQEVISLPRRLRYWTRIYTRASDYNAKSYQATKGMIAMAEPILKLGSKGEAVKKAQKALIERKKYLHPGTEDGIFGPVTQNAVINYQTDRSVGNNWAFSFPLKVDGIVGPATWFRLTPETVKKGSKGGGVRLLQEILKHYADPQLDPGAIDGDFGPHTEAAVKAFQASHVDFDGNPLKADGIVGPKTWAALWS</sequence>
<evidence type="ECO:0000259" key="1">
    <source>
        <dbReference type="Pfam" id="PF01471"/>
    </source>
</evidence>
<gene>
    <name evidence="2" type="ORF">ABIF29_007239</name>
</gene>
<dbReference type="EMBL" id="JBGBZA010000002">
    <property type="protein sequence ID" value="MEY9320440.1"/>
    <property type="molecule type" value="Genomic_DNA"/>
</dbReference>
<organism evidence="2 3">
    <name type="scientific">Bradyrhizobium elkanii</name>
    <dbReference type="NCBI Taxonomy" id="29448"/>
    <lineage>
        <taxon>Bacteria</taxon>
        <taxon>Pseudomonadati</taxon>
        <taxon>Pseudomonadota</taxon>
        <taxon>Alphaproteobacteria</taxon>
        <taxon>Hyphomicrobiales</taxon>
        <taxon>Nitrobacteraceae</taxon>
        <taxon>Bradyrhizobium</taxon>
    </lineage>
</organism>
<dbReference type="Proteomes" id="UP001565471">
    <property type="component" value="Unassembled WGS sequence"/>
</dbReference>